<dbReference type="InterPro" id="IPR004839">
    <property type="entry name" value="Aminotransferase_I/II_large"/>
</dbReference>
<dbReference type="Pfam" id="PF00155">
    <property type="entry name" value="Aminotran_1_2"/>
    <property type="match status" value="1"/>
</dbReference>
<comment type="cofactor">
    <cofactor evidence="1">
        <name>pyridoxal 5'-phosphate</name>
        <dbReference type="ChEBI" id="CHEBI:597326"/>
    </cofactor>
</comment>
<dbReference type="RefSeq" id="WP_092727142.1">
    <property type="nucleotide sequence ID" value="NZ_FNGW01000008.1"/>
</dbReference>
<dbReference type="PANTHER" id="PTHR43525">
    <property type="entry name" value="PROTEIN MALY"/>
    <property type="match status" value="1"/>
</dbReference>
<evidence type="ECO:0000256" key="5">
    <source>
        <dbReference type="ARBA" id="ARBA00037974"/>
    </source>
</evidence>
<evidence type="ECO:0000259" key="6">
    <source>
        <dbReference type="Pfam" id="PF00155"/>
    </source>
</evidence>
<evidence type="ECO:0000313" key="7">
    <source>
        <dbReference type="EMBL" id="SDM28366.1"/>
    </source>
</evidence>
<dbReference type="Gene3D" id="3.40.640.10">
    <property type="entry name" value="Type I PLP-dependent aspartate aminotransferase-like (Major domain)"/>
    <property type="match status" value="1"/>
</dbReference>
<keyword evidence="8" id="KW-1185">Reference proteome</keyword>
<feature type="domain" description="Aminotransferase class I/classII large" evidence="6">
    <location>
        <begin position="37"/>
        <end position="383"/>
    </location>
</feature>
<dbReference type="InterPro" id="IPR015424">
    <property type="entry name" value="PyrdxlP-dep_Trfase"/>
</dbReference>
<sequence>MRYNFDAVIDRTNNFSAKWSEMDKKYGTNDLLPMWVADMDFETAPCIINALRNRLEQGIYGYTTRPASYNESIANWTKRRYGWEIKPEWLIFSPGVIPTISILIKEMTKENDKIMIQEPVYSPFNSVVKQNKRDLVISPLVKLEDGNYVMDYEDIESKIKDVKMFILCNPHNPVGRVWTKEELIKLGDICMKHNVLVISDEIHSDIILKNHKHTPFASISEEFAQNSITCMAPTKTFNIAGLQMSQVILPNENHYKILDDAFIRLDIRRNNAFSLVATQAAYNEGEEWLEEYLEYLEGNIDFTINYIKENIPSLKVRKPEGTYLLWVDFSETGLSDEEVAKALVEKGKVALNNGDSFGIGGKGYQRINLACPRSMVEEGLNRIKKAIMR</sequence>
<comment type="similarity">
    <text evidence="5">Belongs to the class-II pyridoxal-phosphate-dependent aminotransferase family. MalY/PatB cystathionine beta-lyase subfamily.</text>
</comment>
<evidence type="ECO:0000256" key="4">
    <source>
        <dbReference type="ARBA" id="ARBA00023239"/>
    </source>
</evidence>
<keyword evidence="4 7" id="KW-0456">Lyase</keyword>
<dbReference type="SUPFAM" id="SSF53383">
    <property type="entry name" value="PLP-dependent transferases"/>
    <property type="match status" value="1"/>
</dbReference>
<keyword evidence="3" id="KW-0663">Pyridoxal phosphate</keyword>
<dbReference type="EMBL" id="FNGW01000008">
    <property type="protein sequence ID" value="SDM28366.1"/>
    <property type="molecule type" value="Genomic_DNA"/>
</dbReference>
<dbReference type="Proteomes" id="UP000199068">
    <property type="component" value="Unassembled WGS sequence"/>
</dbReference>
<dbReference type="InterPro" id="IPR027619">
    <property type="entry name" value="C-S_lyase_PatB-like"/>
</dbReference>
<dbReference type="InterPro" id="IPR051798">
    <property type="entry name" value="Class-II_PLP-Dep_Aminotrans"/>
</dbReference>
<organism evidence="7 8">
    <name type="scientific">Romboutsia lituseburensis DSM 797</name>
    <dbReference type="NCBI Taxonomy" id="1121325"/>
    <lineage>
        <taxon>Bacteria</taxon>
        <taxon>Bacillati</taxon>
        <taxon>Bacillota</taxon>
        <taxon>Clostridia</taxon>
        <taxon>Peptostreptococcales</taxon>
        <taxon>Peptostreptococcaceae</taxon>
        <taxon>Romboutsia</taxon>
    </lineage>
</organism>
<reference evidence="7 8" key="1">
    <citation type="submission" date="2016-10" db="EMBL/GenBank/DDBJ databases">
        <authorList>
            <person name="de Groot N.N."/>
        </authorList>
    </citation>
    <scope>NUCLEOTIDE SEQUENCE [LARGE SCALE GENOMIC DNA]</scope>
    <source>
        <strain evidence="7 8">DSM 797</strain>
    </source>
</reference>
<gene>
    <name evidence="7" type="ORF">SAMN04515677_10819</name>
</gene>
<dbReference type="STRING" id="1121325.SAMN04515677_10819"/>
<evidence type="ECO:0000256" key="1">
    <source>
        <dbReference type="ARBA" id="ARBA00001933"/>
    </source>
</evidence>
<dbReference type="Gene3D" id="3.90.1150.10">
    <property type="entry name" value="Aspartate Aminotransferase, domain 1"/>
    <property type="match status" value="1"/>
</dbReference>
<dbReference type="CDD" id="cd00609">
    <property type="entry name" value="AAT_like"/>
    <property type="match status" value="1"/>
</dbReference>
<evidence type="ECO:0000313" key="8">
    <source>
        <dbReference type="Proteomes" id="UP000199068"/>
    </source>
</evidence>
<accession>A0A1G9RYS3</accession>
<dbReference type="PANTHER" id="PTHR43525:SF1">
    <property type="entry name" value="PROTEIN MALY"/>
    <property type="match status" value="1"/>
</dbReference>
<dbReference type="InterPro" id="IPR015421">
    <property type="entry name" value="PyrdxlP-dep_Trfase_major"/>
</dbReference>
<evidence type="ECO:0000256" key="2">
    <source>
        <dbReference type="ARBA" id="ARBA00012224"/>
    </source>
</evidence>
<dbReference type="GO" id="GO:0030170">
    <property type="term" value="F:pyridoxal phosphate binding"/>
    <property type="evidence" value="ECO:0007669"/>
    <property type="project" value="InterPro"/>
</dbReference>
<protein>
    <recommendedName>
        <fullName evidence="2">cysteine-S-conjugate beta-lyase</fullName>
        <ecNumber evidence="2">4.4.1.13</ecNumber>
    </recommendedName>
</protein>
<proteinExistence type="inferred from homology"/>
<evidence type="ECO:0000256" key="3">
    <source>
        <dbReference type="ARBA" id="ARBA00022898"/>
    </source>
</evidence>
<dbReference type="AlphaFoldDB" id="A0A1G9RYS3"/>
<dbReference type="NCBIfam" id="TIGR04350">
    <property type="entry name" value="C_S_lyase_PatB"/>
    <property type="match status" value="1"/>
</dbReference>
<dbReference type="EC" id="4.4.1.13" evidence="2"/>
<dbReference type="GO" id="GO:0047804">
    <property type="term" value="F:cysteine-S-conjugate beta-lyase activity"/>
    <property type="evidence" value="ECO:0007669"/>
    <property type="project" value="UniProtKB-EC"/>
</dbReference>
<name>A0A1G9RYS3_9FIRM</name>
<dbReference type="InterPro" id="IPR015422">
    <property type="entry name" value="PyrdxlP-dep_Trfase_small"/>
</dbReference>